<dbReference type="CDD" id="cd18809">
    <property type="entry name" value="SF1_C_RecD"/>
    <property type="match status" value="1"/>
</dbReference>
<dbReference type="SUPFAM" id="SSF52540">
    <property type="entry name" value="P-loop containing nucleoside triphosphate hydrolases"/>
    <property type="match status" value="2"/>
</dbReference>
<protein>
    <submittedName>
        <fullName evidence="3">DEAD/DEAH box helicase</fullName>
    </submittedName>
</protein>
<dbReference type="AlphaFoldDB" id="A0AAW8WSA1"/>
<organism evidence="3 4">
    <name type="scientific">Lactobacillus crispatus</name>
    <dbReference type="NCBI Taxonomy" id="47770"/>
    <lineage>
        <taxon>Bacteria</taxon>
        <taxon>Bacillati</taxon>
        <taxon>Bacillota</taxon>
        <taxon>Bacilli</taxon>
        <taxon>Lactobacillales</taxon>
        <taxon>Lactobacillaceae</taxon>
        <taxon>Lactobacillus</taxon>
    </lineage>
</organism>
<accession>A0AAW8WSA1</accession>
<evidence type="ECO:0000313" key="4">
    <source>
        <dbReference type="Proteomes" id="UP001253287"/>
    </source>
</evidence>
<dbReference type="EMBL" id="JAVTXN010000037">
    <property type="protein sequence ID" value="MDT9609949.1"/>
    <property type="molecule type" value="Genomic_DNA"/>
</dbReference>
<dbReference type="PANTHER" id="PTHR47642:SF7">
    <property type="entry name" value="ATP-DEPENDENT DNA HELICASE PIF1"/>
    <property type="match status" value="1"/>
</dbReference>
<keyword evidence="3" id="KW-0347">Helicase</keyword>
<evidence type="ECO:0000313" key="3">
    <source>
        <dbReference type="EMBL" id="MDT9609949.1"/>
    </source>
</evidence>
<comment type="caution">
    <text evidence="3">The sequence shown here is derived from an EMBL/GenBank/DDBJ whole genome shotgun (WGS) entry which is preliminary data.</text>
</comment>
<evidence type="ECO:0000259" key="2">
    <source>
        <dbReference type="Pfam" id="PF13538"/>
    </source>
</evidence>
<dbReference type="RefSeq" id="WP_315689286.1">
    <property type="nucleotide sequence ID" value="NZ_JAVTXG010000036.1"/>
</dbReference>
<dbReference type="Gene3D" id="3.40.50.300">
    <property type="entry name" value="P-loop containing nucleotide triphosphate hydrolases"/>
    <property type="match status" value="2"/>
</dbReference>
<dbReference type="InterPro" id="IPR027785">
    <property type="entry name" value="UvrD-like_helicase_C"/>
</dbReference>
<evidence type="ECO:0000259" key="1">
    <source>
        <dbReference type="Pfam" id="PF05970"/>
    </source>
</evidence>
<name>A0AAW8WSA1_9LACO</name>
<feature type="domain" description="UvrD-like helicase C-terminal" evidence="2">
    <location>
        <begin position="515"/>
        <end position="552"/>
    </location>
</feature>
<dbReference type="GO" id="GO:0000723">
    <property type="term" value="P:telomere maintenance"/>
    <property type="evidence" value="ECO:0007669"/>
    <property type="project" value="InterPro"/>
</dbReference>
<dbReference type="InterPro" id="IPR051055">
    <property type="entry name" value="PIF1_helicase"/>
</dbReference>
<keyword evidence="3" id="KW-0547">Nucleotide-binding</keyword>
<dbReference type="Pfam" id="PF13538">
    <property type="entry name" value="UvrD_C_2"/>
    <property type="match status" value="1"/>
</dbReference>
<gene>
    <name evidence="3" type="ORF">RON39_07400</name>
</gene>
<sequence length="583" mass="66181">MVKPFRNLHRLPKTIDDFSDLVVSKQKGRYVITDKSGELLDTAQGWGYKTHEKAMAYLEAKYKQHVIPTSQAPDKKTKISASKDEKIKTWHNYLQTEFPDLISNREINYADIINHIGVLEDFLQLGIGDQRNVLEGMLHTGAIRSRVNKHEKQSRDQAQAVDFEKIKLTKDQQKAVDLIKEGKNVFVSGSAGTGKSLLLKYIIHKFADNHTRICAPIGLAAVNVHGTTIHRLLRLNIAVDTLHEKPYRMPKSLKGAYRVIADEISMVRSDLFRWLSICLRKAEKLNKHPIQLIVVGDFYQLAPVVRRGYERKYFGKDGEYCFTTKDWQSWHFQPVLLHEVVRQKDPKFIDALNRIRIGDTSGIDYFNNYSASHELQHAVTLTSKNATANAINTEKLKKLSSKIHTFLASSRGMVSNGEKPVADEIKLKKGAQVIAMSNGEGYENGSIGNVVGFTKNDSNDPCVLVRFEENNETKLVEPKTWHIYAYEKKMSGKKGEGEYVKAEIGRYSQIPLRLGYAITIHKSQGQTYDRVNVQPAGWSSGLLYVSLSRATKISNMYLSHRLWPGLVKVSSAVKNFYNEIEKQ</sequence>
<dbReference type="Pfam" id="PF05970">
    <property type="entry name" value="PIF1"/>
    <property type="match status" value="1"/>
</dbReference>
<dbReference type="GO" id="GO:0006281">
    <property type="term" value="P:DNA repair"/>
    <property type="evidence" value="ECO:0007669"/>
    <property type="project" value="InterPro"/>
</dbReference>
<keyword evidence="3" id="KW-0378">Hydrolase</keyword>
<dbReference type="PANTHER" id="PTHR47642">
    <property type="entry name" value="ATP-DEPENDENT DNA HELICASE"/>
    <property type="match status" value="1"/>
</dbReference>
<keyword evidence="3" id="KW-0067">ATP-binding</keyword>
<feature type="domain" description="DNA helicase Pif1-like DEAD-box helicase" evidence="1">
    <location>
        <begin position="167"/>
        <end position="359"/>
    </location>
</feature>
<proteinExistence type="predicted"/>
<dbReference type="Proteomes" id="UP001253287">
    <property type="component" value="Unassembled WGS sequence"/>
</dbReference>
<dbReference type="InterPro" id="IPR027417">
    <property type="entry name" value="P-loop_NTPase"/>
</dbReference>
<reference evidence="3" key="1">
    <citation type="submission" date="2023-08" db="EMBL/GenBank/DDBJ databases">
        <title>Lactobacillus from the Female Urinary Tract.</title>
        <authorList>
            <person name="Stegman N."/>
            <person name="Jackson B."/>
            <person name="Steiling M."/>
            <person name="Sedano C."/>
            <person name="Wolfe A."/>
            <person name="Putonti C."/>
        </authorList>
    </citation>
    <scope>NUCLEOTIDE SEQUENCE</scope>
    <source>
        <strain evidence="3">UMB5661</strain>
    </source>
</reference>
<dbReference type="InterPro" id="IPR010285">
    <property type="entry name" value="DNA_helicase_pif1-like_DEAD"/>
</dbReference>
<dbReference type="GO" id="GO:0003678">
    <property type="term" value="F:DNA helicase activity"/>
    <property type="evidence" value="ECO:0007669"/>
    <property type="project" value="InterPro"/>
</dbReference>